<dbReference type="Gene3D" id="3.40.50.970">
    <property type="match status" value="1"/>
</dbReference>
<sequence>NMYAISMRSADSVSCKDVGKRSCAYGIPGHIIDGSDPVEVYNAVKKAAGHARDGRGPSLIEAKTYRFYGHHPNDPAEYREKEEVEYYTSEKDPVANFKSRLLEEKIITEEGIERIESGKSI</sequence>
<evidence type="ECO:0000256" key="3">
    <source>
        <dbReference type="ARBA" id="ARBA00023052"/>
    </source>
</evidence>
<dbReference type="EMBL" id="BARW01001362">
    <property type="protein sequence ID" value="GAI59354.1"/>
    <property type="molecule type" value="Genomic_DNA"/>
</dbReference>
<organism evidence="5">
    <name type="scientific">marine sediment metagenome</name>
    <dbReference type="NCBI Taxonomy" id="412755"/>
    <lineage>
        <taxon>unclassified sequences</taxon>
        <taxon>metagenomes</taxon>
        <taxon>ecological metagenomes</taxon>
    </lineage>
</organism>
<keyword evidence="3" id="KW-0786">Thiamine pyrophosphate</keyword>
<evidence type="ECO:0000313" key="5">
    <source>
        <dbReference type="EMBL" id="GAI59354.1"/>
    </source>
</evidence>
<dbReference type="PANTHER" id="PTHR11516">
    <property type="entry name" value="PYRUVATE DEHYDROGENASE E1 COMPONENT, ALPHA SUBUNIT BACTERIAL AND ORGANELLAR"/>
    <property type="match status" value="1"/>
</dbReference>
<evidence type="ECO:0000256" key="1">
    <source>
        <dbReference type="ARBA" id="ARBA00001964"/>
    </source>
</evidence>
<feature type="non-terminal residue" evidence="5">
    <location>
        <position position="1"/>
    </location>
</feature>
<keyword evidence="2" id="KW-0560">Oxidoreductase</keyword>
<accession>X1RV26</accession>
<proteinExistence type="predicted"/>
<feature type="domain" description="Dehydrogenase E1 component" evidence="4">
    <location>
        <begin position="1"/>
        <end position="117"/>
    </location>
</feature>
<comment type="cofactor">
    <cofactor evidence="1">
        <name>thiamine diphosphate</name>
        <dbReference type="ChEBI" id="CHEBI:58937"/>
    </cofactor>
</comment>
<protein>
    <recommendedName>
        <fullName evidence="4">Dehydrogenase E1 component domain-containing protein</fullName>
    </recommendedName>
</protein>
<dbReference type="Pfam" id="PF00676">
    <property type="entry name" value="E1_dh"/>
    <property type="match status" value="1"/>
</dbReference>
<evidence type="ECO:0000256" key="2">
    <source>
        <dbReference type="ARBA" id="ARBA00023002"/>
    </source>
</evidence>
<gene>
    <name evidence="5" type="ORF">S12H4_04426</name>
</gene>
<dbReference type="PANTHER" id="PTHR11516:SF60">
    <property type="entry name" value="PYRUVATE DEHYDROGENASE E1 COMPONENT SUBUNIT ALPHA"/>
    <property type="match status" value="1"/>
</dbReference>
<comment type="caution">
    <text evidence="5">The sequence shown here is derived from an EMBL/GenBank/DDBJ whole genome shotgun (WGS) entry which is preliminary data.</text>
</comment>
<dbReference type="GO" id="GO:0004739">
    <property type="term" value="F:pyruvate dehydrogenase (acetyl-transferring) activity"/>
    <property type="evidence" value="ECO:0007669"/>
    <property type="project" value="TreeGrafter"/>
</dbReference>
<dbReference type="InterPro" id="IPR029061">
    <property type="entry name" value="THDP-binding"/>
</dbReference>
<dbReference type="GO" id="GO:0006086">
    <property type="term" value="P:pyruvate decarboxylation to acetyl-CoA"/>
    <property type="evidence" value="ECO:0007669"/>
    <property type="project" value="TreeGrafter"/>
</dbReference>
<dbReference type="SUPFAM" id="SSF52518">
    <property type="entry name" value="Thiamin diphosphate-binding fold (THDP-binding)"/>
    <property type="match status" value="1"/>
</dbReference>
<dbReference type="InterPro" id="IPR001017">
    <property type="entry name" value="DH_E1"/>
</dbReference>
<reference evidence="5" key="1">
    <citation type="journal article" date="2014" name="Front. Microbiol.">
        <title>High frequency of phylogenetically diverse reductive dehalogenase-homologous genes in deep subseafloor sedimentary metagenomes.</title>
        <authorList>
            <person name="Kawai M."/>
            <person name="Futagami T."/>
            <person name="Toyoda A."/>
            <person name="Takaki Y."/>
            <person name="Nishi S."/>
            <person name="Hori S."/>
            <person name="Arai W."/>
            <person name="Tsubouchi T."/>
            <person name="Morono Y."/>
            <person name="Uchiyama I."/>
            <person name="Ito T."/>
            <person name="Fujiyama A."/>
            <person name="Inagaki F."/>
            <person name="Takami H."/>
        </authorList>
    </citation>
    <scope>NUCLEOTIDE SEQUENCE</scope>
    <source>
        <strain evidence="5">Expedition CK06-06</strain>
    </source>
</reference>
<evidence type="ECO:0000259" key="4">
    <source>
        <dbReference type="Pfam" id="PF00676"/>
    </source>
</evidence>
<name>X1RV26_9ZZZZ</name>
<dbReference type="AlphaFoldDB" id="X1RV26"/>
<dbReference type="InterPro" id="IPR050642">
    <property type="entry name" value="PDH_E1_Alpha_Subunit"/>
</dbReference>